<evidence type="ECO:0000313" key="2">
    <source>
        <dbReference type="EMBL" id="KAG8041026.1"/>
    </source>
</evidence>
<proteinExistence type="predicted"/>
<dbReference type="EMBL" id="JAAOIC020000019">
    <property type="protein sequence ID" value="KAG8041026.1"/>
    <property type="molecule type" value="Genomic_DNA"/>
</dbReference>
<protein>
    <submittedName>
        <fullName evidence="2">Uncharacterized protein</fullName>
    </submittedName>
</protein>
<accession>A0A8J5V111</accession>
<feature type="region of interest" description="Disordered" evidence="1">
    <location>
        <begin position="33"/>
        <end position="52"/>
    </location>
</feature>
<feature type="compositionally biased region" description="Basic residues" evidence="1">
    <location>
        <begin position="33"/>
        <end position="48"/>
    </location>
</feature>
<sequence length="76" mass="9095">MYSVVKCLKKRNQKYQFRNQAKQTVKNLRKWKRAKNAKNPRKSLQKNQRRAEPRLARILKSFPSSVTPKAMARRLP</sequence>
<dbReference type="Proteomes" id="UP000729913">
    <property type="component" value="Unassembled WGS sequence"/>
</dbReference>
<dbReference type="AlphaFoldDB" id="A0A8J5V111"/>
<organism evidence="2 3">
    <name type="scientific">Cotesia typhae</name>
    <dbReference type="NCBI Taxonomy" id="2053667"/>
    <lineage>
        <taxon>Eukaryota</taxon>
        <taxon>Metazoa</taxon>
        <taxon>Ecdysozoa</taxon>
        <taxon>Arthropoda</taxon>
        <taxon>Hexapoda</taxon>
        <taxon>Insecta</taxon>
        <taxon>Pterygota</taxon>
        <taxon>Neoptera</taxon>
        <taxon>Endopterygota</taxon>
        <taxon>Hymenoptera</taxon>
        <taxon>Apocrita</taxon>
        <taxon>Ichneumonoidea</taxon>
        <taxon>Braconidae</taxon>
        <taxon>Microgastrinae</taxon>
        <taxon>Cotesia</taxon>
    </lineage>
</organism>
<evidence type="ECO:0000313" key="3">
    <source>
        <dbReference type="Proteomes" id="UP000729913"/>
    </source>
</evidence>
<gene>
    <name evidence="2" type="ORF">G9C98_002014</name>
</gene>
<reference evidence="2" key="1">
    <citation type="submission" date="2020-03" db="EMBL/GenBank/DDBJ databases">
        <authorList>
            <person name="Chebbi M.A."/>
            <person name="Drezen J.M."/>
        </authorList>
    </citation>
    <scope>NUCLEOTIDE SEQUENCE</scope>
    <source>
        <tissue evidence="2">Whole body</tissue>
    </source>
</reference>
<name>A0A8J5V111_9HYME</name>
<keyword evidence="3" id="KW-1185">Reference proteome</keyword>
<comment type="caution">
    <text evidence="2">The sequence shown here is derived from an EMBL/GenBank/DDBJ whole genome shotgun (WGS) entry which is preliminary data.</text>
</comment>
<evidence type="ECO:0000256" key="1">
    <source>
        <dbReference type="SAM" id="MobiDB-lite"/>
    </source>
</evidence>
<reference evidence="2" key="2">
    <citation type="submission" date="2021-04" db="EMBL/GenBank/DDBJ databases">
        <title>Genome-wide patterns of bracovirus chromosomal integration into multiple host tissues during parasitism.</title>
        <authorList>
            <person name="Chebbi M.A.C."/>
        </authorList>
    </citation>
    <scope>NUCLEOTIDE SEQUENCE</scope>
    <source>
        <tissue evidence="2">Whole body</tissue>
    </source>
</reference>